<organism evidence="2 3">
    <name type="scientific">Lysobacter cavernae</name>
    <dbReference type="NCBI Taxonomy" id="1685901"/>
    <lineage>
        <taxon>Bacteria</taxon>
        <taxon>Pseudomonadati</taxon>
        <taxon>Pseudomonadota</taxon>
        <taxon>Gammaproteobacteria</taxon>
        <taxon>Lysobacterales</taxon>
        <taxon>Lysobacteraceae</taxon>
        <taxon>Lysobacter</taxon>
    </lineage>
</organism>
<dbReference type="InterPro" id="IPR023296">
    <property type="entry name" value="Glyco_hydro_beta-prop_sf"/>
</dbReference>
<dbReference type="Gene3D" id="2.115.10.20">
    <property type="entry name" value="Glycosyl hydrolase domain, family 43"/>
    <property type="match status" value="1"/>
</dbReference>
<dbReference type="SUPFAM" id="SSF75005">
    <property type="entry name" value="Arabinanase/levansucrase/invertase"/>
    <property type="match status" value="1"/>
</dbReference>
<evidence type="ECO:0000313" key="2">
    <source>
        <dbReference type="EMBL" id="MFC3549814.1"/>
    </source>
</evidence>
<reference evidence="3" key="1">
    <citation type="journal article" date="2019" name="Int. J. Syst. Evol. Microbiol.">
        <title>The Global Catalogue of Microorganisms (GCM) 10K type strain sequencing project: providing services to taxonomists for standard genome sequencing and annotation.</title>
        <authorList>
            <consortium name="The Broad Institute Genomics Platform"/>
            <consortium name="The Broad Institute Genome Sequencing Center for Infectious Disease"/>
            <person name="Wu L."/>
            <person name="Ma J."/>
        </authorList>
    </citation>
    <scope>NUCLEOTIDE SEQUENCE [LARGE SCALE GENOMIC DNA]</scope>
    <source>
        <strain evidence="3">KCTC 42875</strain>
    </source>
</reference>
<dbReference type="Pfam" id="PF24793">
    <property type="entry name" value="GINT1_N"/>
    <property type="match status" value="1"/>
</dbReference>
<sequence>MNLASAPPQQLEPERGTLASALYPPAVAVAPLRVGLLVDGDTVPAWVARIVAQIRESGFAQVVIVVRNGEQPRRLSLRARIRARLRHLLYQRYTQRDSARRRGPDSAFAYRDLQPLVGDASWLTVEPKRRGHVHRFSTADLARIRAAQPDLLLRFGFNILRGEILGVARHGVWSYHHDDSAQYRGGPAMFWEIFEGNPLTGTVLQRLSEELDAGHVLYRSHAATHPHSLELNRNAAYWKASSFVLRCLRTLAAGDALPETVSGRCDKPLYRTPGNLRMAQFLGTIAARKSHILVEDRLRVPHWFVAWRRGNPLLDPHAPRLSGLRELPCPRGHFYADPLLHLHHGEPWLFVEDYDYRRGKGTLAVLPWSDDGPAGTARTVLDLDVHLSYPFVFEWRGETYLVPESAAAHRISLFRARAFPDRWEFVCDLLQGHRAVDATLHEHDGRWYLFANVCEAGGGTYDELFLFHADTPLGPFRPHPGNPIVSDVRRARPAGRLFTRNGQLIRPAQDCARGYGNAVVFNHVQELSPSRYREQPLGRLAPDWAPGLSGCHTYSALAGFEIVDGKRPTWRRSVGAPR</sequence>
<keyword evidence="3" id="KW-1185">Reference proteome</keyword>
<accession>A0ABV7RJK3</accession>
<evidence type="ECO:0000259" key="1">
    <source>
        <dbReference type="Pfam" id="PF24793"/>
    </source>
</evidence>
<gene>
    <name evidence="2" type="ORF">ACFOLC_02170</name>
</gene>
<comment type="caution">
    <text evidence="2">The sequence shown here is derived from an EMBL/GenBank/DDBJ whole genome shotgun (WGS) entry which is preliminary data.</text>
</comment>
<dbReference type="InterPro" id="IPR056442">
    <property type="entry name" value="GINT1_N"/>
</dbReference>
<dbReference type="Gene3D" id="3.40.50.170">
    <property type="entry name" value="Formyl transferase, N-terminal domain"/>
    <property type="match status" value="1"/>
</dbReference>
<dbReference type="EMBL" id="JBHRXK010000001">
    <property type="protein sequence ID" value="MFC3549814.1"/>
    <property type="molecule type" value="Genomic_DNA"/>
</dbReference>
<dbReference type="Proteomes" id="UP001595740">
    <property type="component" value="Unassembled WGS sequence"/>
</dbReference>
<name>A0ABV7RJK3_9GAMM</name>
<dbReference type="RefSeq" id="WP_386757107.1">
    <property type="nucleotide sequence ID" value="NZ_JBHRXK010000001.1"/>
</dbReference>
<proteinExistence type="predicted"/>
<feature type="domain" description="Glucosamine inositolphosphorylceramide transferase 1 N-terminal" evidence="1">
    <location>
        <begin position="332"/>
        <end position="535"/>
    </location>
</feature>
<protein>
    <recommendedName>
        <fullName evidence="1">Glucosamine inositolphosphorylceramide transferase 1 N-terminal domain-containing protein</fullName>
    </recommendedName>
</protein>
<dbReference type="SUPFAM" id="SSF53328">
    <property type="entry name" value="Formyltransferase"/>
    <property type="match status" value="1"/>
</dbReference>
<evidence type="ECO:0000313" key="3">
    <source>
        <dbReference type="Proteomes" id="UP001595740"/>
    </source>
</evidence>
<dbReference type="InterPro" id="IPR036477">
    <property type="entry name" value="Formyl_transf_N_sf"/>
</dbReference>